<name>A0ABU9E013_9FLAO</name>
<protein>
    <recommendedName>
        <fullName evidence="3">Lipoprotein</fullName>
    </recommendedName>
</protein>
<organism evidence="1 2">
    <name type="scientific">Flavobacterium buctense</name>
    <dbReference type="NCBI Taxonomy" id="1648146"/>
    <lineage>
        <taxon>Bacteria</taxon>
        <taxon>Pseudomonadati</taxon>
        <taxon>Bacteroidota</taxon>
        <taxon>Flavobacteriia</taxon>
        <taxon>Flavobacteriales</taxon>
        <taxon>Flavobacteriaceae</taxon>
        <taxon>Flavobacterium</taxon>
    </lineage>
</organism>
<accession>A0ABU9E013</accession>
<dbReference type="Proteomes" id="UP001491349">
    <property type="component" value="Unassembled WGS sequence"/>
</dbReference>
<evidence type="ECO:0008006" key="3">
    <source>
        <dbReference type="Google" id="ProtNLM"/>
    </source>
</evidence>
<proteinExistence type="predicted"/>
<dbReference type="PROSITE" id="PS51257">
    <property type="entry name" value="PROKAR_LIPOPROTEIN"/>
    <property type="match status" value="1"/>
</dbReference>
<dbReference type="RefSeq" id="WP_187660450.1">
    <property type="nucleotide sequence ID" value="NZ_JACTAB010000004.1"/>
</dbReference>
<evidence type="ECO:0000313" key="1">
    <source>
        <dbReference type="EMBL" id="MEK8179978.1"/>
    </source>
</evidence>
<keyword evidence="2" id="KW-1185">Reference proteome</keyword>
<sequence length="141" mass="16010">MEKYSIKAITAFSLIIFIVSCDRPVCKNTNIIFEKFTPETKEYKDELIKQIEKVDKTKLTYWMKSYHENDNSQSINVNIQGDSLCAVIVLKIASSKNGIEGILKNKGNGYIGAELKNLKFEIEKDSASTEFIFEEISGIID</sequence>
<reference evidence="1 2" key="1">
    <citation type="submission" date="2024-04" db="EMBL/GenBank/DDBJ databases">
        <title>draft genome sequnece of Flavobacterium buctense JCM 30750.</title>
        <authorList>
            <person name="Kim D.-U."/>
        </authorList>
    </citation>
    <scope>NUCLEOTIDE SEQUENCE [LARGE SCALE GENOMIC DNA]</scope>
    <source>
        <strain evidence="1 2">JCM 30750</strain>
    </source>
</reference>
<gene>
    <name evidence="1" type="ORF">WMW71_06450</name>
</gene>
<comment type="caution">
    <text evidence="1">The sequence shown here is derived from an EMBL/GenBank/DDBJ whole genome shotgun (WGS) entry which is preliminary data.</text>
</comment>
<evidence type="ECO:0000313" key="2">
    <source>
        <dbReference type="Proteomes" id="UP001491349"/>
    </source>
</evidence>
<dbReference type="EMBL" id="JBBPCB010000003">
    <property type="protein sequence ID" value="MEK8179978.1"/>
    <property type="molecule type" value="Genomic_DNA"/>
</dbReference>